<protein>
    <submittedName>
        <fullName evidence="1">Uncharacterized protein</fullName>
    </submittedName>
</protein>
<keyword evidence="2" id="KW-1185">Reference proteome</keyword>
<sequence>MVTTAPGLASMIPLAVEKHIWHREFIDIFSLLEMQVEGLNLTTLNKRKEDRREWYKIRKERSFDNWFKAFRIMACIKVEKFPYCAKDLWL</sequence>
<evidence type="ECO:0000313" key="1">
    <source>
        <dbReference type="EMBL" id="KAJ1210496.1"/>
    </source>
</evidence>
<gene>
    <name evidence="1" type="ORF">NDU88_005860</name>
</gene>
<proteinExistence type="predicted"/>
<organism evidence="1 2">
    <name type="scientific">Pleurodeles waltl</name>
    <name type="common">Iberian ribbed newt</name>
    <dbReference type="NCBI Taxonomy" id="8319"/>
    <lineage>
        <taxon>Eukaryota</taxon>
        <taxon>Metazoa</taxon>
        <taxon>Chordata</taxon>
        <taxon>Craniata</taxon>
        <taxon>Vertebrata</taxon>
        <taxon>Euteleostomi</taxon>
        <taxon>Amphibia</taxon>
        <taxon>Batrachia</taxon>
        <taxon>Caudata</taxon>
        <taxon>Salamandroidea</taxon>
        <taxon>Salamandridae</taxon>
        <taxon>Pleurodelinae</taxon>
        <taxon>Pleurodeles</taxon>
    </lineage>
</organism>
<dbReference type="Proteomes" id="UP001066276">
    <property type="component" value="Chromosome 1_2"/>
</dbReference>
<dbReference type="EMBL" id="JANPWB010000002">
    <property type="protein sequence ID" value="KAJ1210496.1"/>
    <property type="molecule type" value="Genomic_DNA"/>
</dbReference>
<dbReference type="AlphaFoldDB" id="A0AAV7WD18"/>
<reference evidence="1" key="1">
    <citation type="journal article" date="2022" name="bioRxiv">
        <title>Sequencing and chromosome-scale assembly of the giantPleurodeles waltlgenome.</title>
        <authorList>
            <person name="Brown T."/>
            <person name="Elewa A."/>
            <person name="Iarovenko S."/>
            <person name="Subramanian E."/>
            <person name="Araus A.J."/>
            <person name="Petzold A."/>
            <person name="Susuki M."/>
            <person name="Suzuki K.-i.T."/>
            <person name="Hayashi T."/>
            <person name="Toyoda A."/>
            <person name="Oliveira C."/>
            <person name="Osipova E."/>
            <person name="Leigh N.D."/>
            <person name="Simon A."/>
            <person name="Yun M.H."/>
        </authorList>
    </citation>
    <scope>NUCLEOTIDE SEQUENCE</scope>
    <source>
        <strain evidence="1">20211129_DDA</strain>
        <tissue evidence="1">Liver</tissue>
    </source>
</reference>
<comment type="caution">
    <text evidence="1">The sequence shown here is derived from an EMBL/GenBank/DDBJ whole genome shotgun (WGS) entry which is preliminary data.</text>
</comment>
<accession>A0AAV7WD18</accession>
<evidence type="ECO:0000313" key="2">
    <source>
        <dbReference type="Proteomes" id="UP001066276"/>
    </source>
</evidence>
<name>A0AAV7WD18_PLEWA</name>